<proteinExistence type="predicted"/>
<name>A0A0H5SWK4_HERHM</name>
<evidence type="ECO:0000313" key="2">
    <source>
        <dbReference type="EMBL" id="CRZ34723.1"/>
    </source>
</evidence>
<dbReference type="Proteomes" id="UP000236497">
    <property type="component" value="Unassembled WGS sequence"/>
</dbReference>
<keyword evidence="1" id="KW-0812">Transmembrane</keyword>
<keyword evidence="3" id="KW-1185">Reference proteome</keyword>
<keyword evidence="1" id="KW-1133">Transmembrane helix</keyword>
<evidence type="ECO:0000313" key="3">
    <source>
        <dbReference type="Proteomes" id="UP000236497"/>
    </source>
</evidence>
<protein>
    <submittedName>
        <fullName evidence="2">Putative membrane protein</fullName>
    </submittedName>
</protein>
<organism evidence="2 3">
    <name type="scientific">Herbinix hemicellulosilytica</name>
    <dbReference type="NCBI Taxonomy" id="1564487"/>
    <lineage>
        <taxon>Bacteria</taxon>
        <taxon>Bacillati</taxon>
        <taxon>Bacillota</taxon>
        <taxon>Clostridia</taxon>
        <taxon>Lachnospirales</taxon>
        <taxon>Lachnospiraceae</taxon>
        <taxon>Herbinix</taxon>
    </lineage>
</organism>
<dbReference type="AlphaFoldDB" id="A0A0H5SWK4"/>
<dbReference type="EMBL" id="CVTD020000016">
    <property type="protein sequence ID" value="CRZ34723.1"/>
    <property type="molecule type" value="Genomic_DNA"/>
</dbReference>
<gene>
    <name evidence="2" type="ORF">HHT355_1522</name>
</gene>
<feature type="transmembrane region" description="Helical" evidence="1">
    <location>
        <begin position="46"/>
        <end position="72"/>
    </location>
</feature>
<keyword evidence="1" id="KW-0472">Membrane</keyword>
<sequence length="80" mass="9291">MYKYQIIEDFNKLNEVPNPKARNNADFNENTGKITAKTMATDITNILILTAIIFFIPYNSPASIYLLLFQYYKSNLTYVN</sequence>
<reference evidence="2 3" key="1">
    <citation type="submission" date="2015-06" db="EMBL/GenBank/DDBJ databases">
        <authorList>
            <person name="Wibberg Daniel"/>
        </authorList>
    </citation>
    <scope>NUCLEOTIDE SEQUENCE [LARGE SCALE GENOMIC DNA]</scope>
    <source>
        <strain evidence="2 3">T3/55T</strain>
    </source>
</reference>
<accession>A0A0H5SWK4</accession>
<evidence type="ECO:0000256" key="1">
    <source>
        <dbReference type="SAM" id="Phobius"/>
    </source>
</evidence>